<accession>X0WJ59</accession>
<evidence type="ECO:0000313" key="1">
    <source>
        <dbReference type="EMBL" id="GAG12741.1"/>
    </source>
</evidence>
<sequence length="175" mass="19755">QSDYITYSWNSGSYDAKQRKEMASKGDFSFINKALFKKIKSGDEGFIHPYKQKKTGKLMQYFVYKHINALGDSYRAQEYYINAKPSVFDNGLLKAEEKQDVTIIEAWKGKAAVRPVAQKNDTSDSNQLVTKTGAVYKLSLSNATYSEAAINTVLLTELGYTEEQAGEIFEEICKI</sequence>
<comment type="caution">
    <text evidence="1">The sequence shown here is derived from an EMBL/GenBank/DDBJ whole genome shotgun (WGS) entry which is preliminary data.</text>
</comment>
<feature type="non-terminal residue" evidence="1">
    <location>
        <position position="1"/>
    </location>
</feature>
<protein>
    <submittedName>
        <fullName evidence="1">Uncharacterized protein</fullName>
    </submittedName>
</protein>
<gene>
    <name evidence="1" type="ORF">S01H1_39446</name>
</gene>
<dbReference type="EMBL" id="BARS01024892">
    <property type="protein sequence ID" value="GAG12741.1"/>
    <property type="molecule type" value="Genomic_DNA"/>
</dbReference>
<proteinExistence type="predicted"/>
<dbReference type="AlphaFoldDB" id="X0WJ59"/>
<organism evidence="1">
    <name type="scientific">marine sediment metagenome</name>
    <dbReference type="NCBI Taxonomy" id="412755"/>
    <lineage>
        <taxon>unclassified sequences</taxon>
        <taxon>metagenomes</taxon>
        <taxon>ecological metagenomes</taxon>
    </lineage>
</organism>
<reference evidence="1" key="1">
    <citation type="journal article" date="2014" name="Front. Microbiol.">
        <title>High frequency of phylogenetically diverse reductive dehalogenase-homologous genes in deep subseafloor sedimentary metagenomes.</title>
        <authorList>
            <person name="Kawai M."/>
            <person name="Futagami T."/>
            <person name="Toyoda A."/>
            <person name="Takaki Y."/>
            <person name="Nishi S."/>
            <person name="Hori S."/>
            <person name="Arai W."/>
            <person name="Tsubouchi T."/>
            <person name="Morono Y."/>
            <person name="Uchiyama I."/>
            <person name="Ito T."/>
            <person name="Fujiyama A."/>
            <person name="Inagaki F."/>
            <person name="Takami H."/>
        </authorList>
    </citation>
    <scope>NUCLEOTIDE SEQUENCE</scope>
    <source>
        <strain evidence="1">Expedition CK06-06</strain>
    </source>
</reference>
<name>X0WJ59_9ZZZZ</name>